<dbReference type="GO" id="GO:0015833">
    <property type="term" value="P:peptide transport"/>
    <property type="evidence" value="ECO:0007669"/>
    <property type="project" value="TreeGrafter"/>
</dbReference>
<keyword evidence="5" id="KW-1185">Reference proteome</keyword>
<gene>
    <name evidence="4" type="ORF">AMURIS_00729</name>
</gene>
<dbReference type="PANTHER" id="PTHR30290">
    <property type="entry name" value="PERIPLASMIC BINDING COMPONENT OF ABC TRANSPORTER"/>
    <property type="match status" value="1"/>
</dbReference>
<evidence type="ECO:0000256" key="2">
    <source>
        <dbReference type="SAM" id="SignalP"/>
    </source>
</evidence>
<dbReference type="PROSITE" id="PS51257">
    <property type="entry name" value="PROKAR_LIPOPROTEIN"/>
    <property type="match status" value="1"/>
</dbReference>
<dbReference type="RefSeq" id="WP_103238135.1">
    <property type="nucleotide sequence ID" value="NZ_JANJZD010000003.1"/>
</dbReference>
<feature type="region of interest" description="Disordered" evidence="1">
    <location>
        <begin position="19"/>
        <end position="65"/>
    </location>
</feature>
<feature type="compositionally biased region" description="Low complexity" evidence="1">
    <location>
        <begin position="22"/>
        <end position="58"/>
    </location>
</feature>
<dbReference type="OrthoDB" id="9772924at2"/>
<dbReference type="InterPro" id="IPR000914">
    <property type="entry name" value="SBP_5_dom"/>
</dbReference>
<sequence length="695" mass="77929">MKKRLIALLLAGTMTLSLAACGGPSEDPGSTPSDSSESTQQSSTEESTQESSAPEETAPPADVSAFSESPALTDLVSAGTLPALEERIPVESDVFVDTTDAIGNTLEIGTYGGVINLGGAGGGWGLSRPVLEGIIRFNSDGTYYPNVIKSYEHNEDYTVWTFNLREGMKWSDGEDFNADDITFWYYMCHLNNYDTKKSWAALKETVDGEDAWAKLEKVNDYTVTWTFVNPKFPADFIENGDFKWCWAPEHYLNDLIPDTEEFPYVENPYYAKTGLDDETVLKNAQAKGIDAATVKDLGKQVAYYFWNEDGLPTLNSYVLSTKEGNNSKDAQLCIMERNPYFWKVDAQGQQLPYCEEIHFNTTSEDGQDQLMFRSGELDILGSVPMEDIASLLADLGDKAYLRTLASTNWGSYLLTFNYTCKDENYAKLFADSRFRQAMSICVDREQVSGLLTEGFLEPGQCAPQEGNFGYDEEWINKWTEYDVDNAKKLLEECGLVMGSDGCYDFADGTDFVLTIYTYTDLGMGDTVYPVLEQYFKAAGIKCATKDYDVSAFDQEIDNNDWYAVLGPHTAIGGVSLKSRVQPFVPIAQSAEWYGEYGTYYDTNGAQGVKPEGDMAKLVEIYEKWKATPDSAERDKYTLEIYDLHKENLWTIAYLKAGGDYNIVSSKIHNFPDLLVSDDLYQYQNIVHYWTLFKSE</sequence>
<name>A0A2K4ZC40_9FIRM</name>
<proteinExistence type="predicted"/>
<dbReference type="Pfam" id="PF00496">
    <property type="entry name" value="SBP_bac_5"/>
    <property type="match status" value="1"/>
</dbReference>
<evidence type="ECO:0000259" key="3">
    <source>
        <dbReference type="Pfam" id="PF00496"/>
    </source>
</evidence>
<dbReference type="GO" id="GO:1904680">
    <property type="term" value="F:peptide transmembrane transporter activity"/>
    <property type="evidence" value="ECO:0007669"/>
    <property type="project" value="TreeGrafter"/>
</dbReference>
<dbReference type="InterPro" id="IPR039424">
    <property type="entry name" value="SBP_5"/>
</dbReference>
<dbReference type="Gene3D" id="3.40.190.10">
    <property type="entry name" value="Periplasmic binding protein-like II"/>
    <property type="match status" value="1"/>
</dbReference>
<evidence type="ECO:0000256" key="1">
    <source>
        <dbReference type="SAM" id="MobiDB-lite"/>
    </source>
</evidence>
<organism evidence="4 5">
    <name type="scientific">Acetatifactor muris</name>
    <dbReference type="NCBI Taxonomy" id="879566"/>
    <lineage>
        <taxon>Bacteria</taxon>
        <taxon>Bacillati</taxon>
        <taxon>Bacillota</taxon>
        <taxon>Clostridia</taxon>
        <taxon>Lachnospirales</taxon>
        <taxon>Lachnospiraceae</taxon>
        <taxon>Acetatifactor</taxon>
    </lineage>
</organism>
<feature type="signal peptide" evidence="2">
    <location>
        <begin position="1"/>
        <end position="19"/>
    </location>
</feature>
<keyword evidence="2" id="KW-0732">Signal</keyword>
<dbReference type="EMBL" id="OFSM01000003">
    <property type="protein sequence ID" value="SOY28024.1"/>
    <property type="molecule type" value="Genomic_DNA"/>
</dbReference>
<feature type="chain" id="PRO_5014474814" evidence="2">
    <location>
        <begin position="20"/>
        <end position="695"/>
    </location>
</feature>
<protein>
    <submittedName>
        <fullName evidence="4">Putative ABC transporter-binding protein</fullName>
    </submittedName>
</protein>
<dbReference type="Gene3D" id="3.10.105.10">
    <property type="entry name" value="Dipeptide-binding Protein, Domain 3"/>
    <property type="match status" value="1"/>
</dbReference>
<dbReference type="AlphaFoldDB" id="A0A2K4ZC40"/>
<dbReference type="SUPFAM" id="SSF53850">
    <property type="entry name" value="Periplasmic binding protein-like II"/>
    <property type="match status" value="1"/>
</dbReference>
<evidence type="ECO:0000313" key="5">
    <source>
        <dbReference type="Proteomes" id="UP000236311"/>
    </source>
</evidence>
<feature type="domain" description="Solute-binding protein family 5" evidence="3">
    <location>
        <begin position="143"/>
        <end position="567"/>
    </location>
</feature>
<reference evidence="4 5" key="1">
    <citation type="submission" date="2018-01" db="EMBL/GenBank/DDBJ databases">
        <authorList>
            <person name="Gaut B.S."/>
            <person name="Morton B.R."/>
            <person name="Clegg M.T."/>
            <person name="Duvall M.R."/>
        </authorList>
    </citation>
    <scope>NUCLEOTIDE SEQUENCE [LARGE SCALE GENOMIC DNA]</scope>
    <source>
        <strain evidence="4">GP69</strain>
    </source>
</reference>
<evidence type="ECO:0000313" key="4">
    <source>
        <dbReference type="EMBL" id="SOY28024.1"/>
    </source>
</evidence>
<accession>A0A2K4ZC40</accession>
<dbReference type="PANTHER" id="PTHR30290:SF62">
    <property type="entry name" value="OLIGOPEPTIDE ABC TRANSPORTER, PERIPLASMIC OLIGOPEPTIDE-BINDING PROTEIN"/>
    <property type="match status" value="1"/>
</dbReference>
<dbReference type="Proteomes" id="UP000236311">
    <property type="component" value="Unassembled WGS sequence"/>
</dbReference>